<keyword evidence="5" id="KW-0560">Oxidoreductase</keyword>
<dbReference type="Pfam" id="PF05199">
    <property type="entry name" value="GMC_oxred_C"/>
    <property type="match status" value="1"/>
</dbReference>
<feature type="domain" description="Glucose-methanol-choline oxidoreductase N-terminal" evidence="11">
    <location>
        <begin position="128"/>
        <end position="151"/>
    </location>
</feature>
<evidence type="ECO:0000313" key="13">
    <source>
        <dbReference type="EMBL" id="TFY81872.1"/>
    </source>
</evidence>
<dbReference type="Gene3D" id="4.10.450.10">
    <property type="entry name" value="Glucose Oxidase, domain 2"/>
    <property type="match status" value="1"/>
</dbReference>
<dbReference type="InterPro" id="IPR000172">
    <property type="entry name" value="GMC_OxRdtase_N"/>
</dbReference>
<dbReference type="Proteomes" id="UP000298061">
    <property type="component" value="Unassembled WGS sequence"/>
</dbReference>
<comment type="caution">
    <text evidence="13">The sequence shown here is derived from an EMBL/GenBank/DDBJ whole genome shotgun (WGS) entry which is preliminary data.</text>
</comment>
<feature type="domain" description="Glucose-methanol-choline oxidoreductase N-terminal" evidence="12">
    <location>
        <begin position="329"/>
        <end position="343"/>
    </location>
</feature>
<dbReference type="PROSITE" id="PS00624">
    <property type="entry name" value="GMC_OXRED_2"/>
    <property type="match status" value="1"/>
</dbReference>
<feature type="binding site" evidence="7">
    <location>
        <position position="286"/>
    </location>
    <ligand>
        <name>FAD</name>
        <dbReference type="ChEBI" id="CHEBI:57692"/>
    </ligand>
</feature>
<dbReference type="InterPro" id="IPR027424">
    <property type="entry name" value="Glucose_Oxidase_domain_2"/>
</dbReference>
<dbReference type="InterPro" id="IPR036188">
    <property type="entry name" value="FAD/NAD-bd_sf"/>
</dbReference>
<comment type="similarity">
    <text evidence="2 8">Belongs to the GMC oxidoreductase family.</text>
</comment>
<evidence type="ECO:0000256" key="4">
    <source>
        <dbReference type="ARBA" id="ARBA00022827"/>
    </source>
</evidence>
<keyword evidence="3 8" id="KW-0285">Flavoprotein</keyword>
<keyword evidence="10" id="KW-0732">Signal</keyword>
<evidence type="ECO:0000259" key="12">
    <source>
        <dbReference type="PROSITE" id="PS00624"/>
    </source>
</evidence>
<dbReference type="AlphaFoldDB" id="A0A4Z0A4B9"/>
<dbReference type="STRING" id="135208.A0A4Z0A4B9"/>
<evidence type="ECO:0000256" key="8">
    <source>
        <dbReference type="RuleBase" id="RU003968"/>
    </source>
</evidence>
<gene>
    <name evidence="13" type="ORF">EWM64_g2145</name>
</gene>
<protein>
    <recommendedName>
        <fullName evidence="11 12">Glucose-methanol-choline oxidoreductase N-terminal domain-containing protein</fullName>
    </recommendedName>
</protein>
<dbReference type="PROSITE" id="PS00623">
    <property type="entry name" value="GMC_OXRED_1"/>
    <property type="match status" value="1"/>
</dbReference>
<feature type="active site" description="Proton donor" evidence="6">
    <location>
        <position position="574"/>
    </location>
</feature>
<dbReference type="Gene3D" id="3.50.50.60">
    <property type="entry name" value="FAD/NAD(P)-binding domain"/>
    <property type="match status" value="1"/>
</dbReference>
<dbReference type="InterPro" id="IPR007867">
    <property type="entry name" value="GMC_OxRtase_C"/>
</dbReference>
<evidence type="ECO:0000256" key="10">
    <source>
        <dbReference type="SAM" id="SignalP"/>
    </source>
</evidence>
<organism evidence="13 14">
    <name type="scientific">Hericium alpestre</name>
    <dbReference type="NCBI Taxonomy" id="135208"/>
    <lineage>
        <taxon>Eukaryota</taxon>
        <taxon>Fungi</taxon>
        <taxon>Dikarya</taxon>
        <taxon>Basidiomycota</taxon>
        <taxon>Agaricomycotina</taxon>
        <taxon>Agaricomycetes</taxon>
        <taxon>Russulales</taxon>
        <taxon>Hericiaceae</taxon>
        <taxon>Hericium</taxon>
    </lineage>
</organism>
<dbReference type="EMBL" id="SFCI01000165">
    <property type="protein sequence ID" value="TFY81872.1"/>
    <property type="molecule type" value="Genomic_DNA"/>
</dbReference>
<dbReference type="PANTHER" id="PTHR11552:SF218">
    <property type="entry name" value="GLUCOSE-METHANOL-CHOLINE OXIDOREDUCTASE N-TERMINAL DOMAIN-CONTAINING PROTEIN"/>
    <property type="match status" value="1"/>
</dbReference>
<feature type="active site" description="Proton acceptor" evidence="6">
    <location>
        <position position="617"/>
    </location>
</feature>
<comment type="cofactor">
    <cofactor evidence="1 7">
        <name>FAD</name>
        <dbReference type="ChEBI" id="CHEBI:57692"/>
    </cofactor>
</comment>
<evidence type="ECO:0000256" key="1">
    <source>
        <dbReference type="ARBA" id="ARBA00001974"/>
    </source>
</evidence>
<dbReference type="SUPFAM" id="SSF54373">
    <property type="entry name" value="FAD-linked reductases, C-terminal domain"/>
    <property type="match status" value="1"/>
</dbReference>
<proteinExistence type="inferred from homology"/>
<evidence type="ECO:0000256" key="9">
    <source>
        <dbReference type="SAM" id="MobiDB-lite"/>
    </source>
</evidence>
<evidence type="ECO:0000313" key="14">
    <source>
        <dbReference type="Proteomes" id="UP000298061"/>
    </source>
</evidence>
<feature type="signal peptide" evidence="10">
    <location>
        <begin position="1"/>
        <end position="17"/>
    </location>
</feature>
<evidence type="ECO:0000256" key="6">
    <source>
        <dbReference type="PIRSR" id="PIRSR000137-1"/>
    </source>
</evidence>
<dbReference type="OrthoDB" id="269227at2759"/>
<evidence type="ECO:0000256" key="3">
    <source>
        <dbReference type="ARBA" id="ARBA00022630"/>
    </source>
</evidence>
<dbReference type="InterPro" id="IPR012132">
    <property type="entry name" value="GMC_OxRdtase"/>
</dbReference>
<evidence type="ECO:0000256" key="5">
    <source>
        <dbReference type="ARBA" id="ARBA00023002"/>
    </source>
</evidence>
<reference evidence="13 14" key="1">
    <citation type="submission" date="2019-02" db="EMBL/GenBank/DDBJ databases">
        <title>Genome sequencing of the rare red list fungi Hericium alpestre (H. flagellum).</title>
        <authorList>
            <person name="Buettner E."/>
            <person name="Kellner H."/>
        </authorList>
    </citation>
    <scope>NUCLEOTIDE SEQUENCE [LARGE SCALE GENOMIC DNA]</scope>
    <source>
        <strain evidence="13 14">DSM 108284</strain>
    </source>
</reference>
<dbReference type="GO" id="GO:0050660">
    <property type="term" value="F:flavin adenine dinucleotide binding"/>
    <property type="evidence" value="ECO:0007669"/>
    <property type="project" value="InterPro"/>
</dbReference>
<evidence type="ECO:0000256" key="7">
    <source>
        <dbReference type="PIRSR" id="PIRSR000137-2"/>
    </source>
</evidence>
<keyword evidence="14" id="KW-1185">Reference proteome</keyword>
<dbReference type="PANTHER" id="PTHR11552">
    <property type="entry name" value="GLUCOSE-METHANOL-CHOLINE GMC OXIDOREDUCTASE"/>
    <property type="match status" value="1"/>
</dbReference>
<dbReference type="PIRSF" id="PIRSF000137">
    <property type="entry name" value="Alcohol_oxidase"/>
    <property type="match status" value="1"/>
</dbReference>
<dbReference type="SUPFAM" id="SSF51905">
    <property type="entry name" value="FAD/NAD(P)-binding domain"/>
    <property type="match status" value="1"/>
</dbReference>
<dbReference type="Gene3D" id="3.30.560.10">
    <property type="entry name" value="Glucose Oxidase, domain 3"/>
    <property type="match status" value="1"/>
</dbReference>
<keyword evidence="4 7" id="KW-0274">FAD</keyword>
<feature type="chain" id="PRO_5021442294" description="Glucose-methanol-choline oxidoreductase N-terminal domain-containing protein" evidence="10">
    <location>
        <begin position="18"/>
        <end position="696"/>
    </location>
</feature>
<dbReference type="GO" id="GO:0016614">
    <property type="term" value="F:oxidoreductase activity, acting on CH-OH group of donors"/>
    <property type="evidence" value="ECO:0007669"/>
    <property type="project" value="InterPro"/>
</dbReference>
<feature type="region of interest" description="Disordered" evidence="9">
    <location>
        <begin position="642"/>
        <end position="671"/>
    </location>
</feature>
<feature type="compositionally biased region" description="Low complexity" evidence="9">
    <location>
        <begin position="645"/>
        <end position="664"/>
    </location>
</feature>
<evidence type="ECO:0000259" key="11">
    <source>
        <dbReference type="PROSITE" id="PS00623"/>
    </source>
</evidence>
<accession>A0A4Z0A4B9</accession>
<sequence length="696" mass="72897">MYDRFLVVLLLALFVYGIPGTHFESSPLFLNCLRSRNIATHAQIQDTYDFVIAGGGTAGLTLASRLSEDSNTTVLVLEAGDSGDSVASSIDIPGNAYYQSLLNSPYDWAYPVVKQTQANNRGLVWPRGKILGGSSAINGMYYVRPSQIEVDAWANLMSSDDSSATSKWGWNSFLAAMKKGEAFGAPSSAVQKAANIEFDQASHGSSGPVHASYPGYMFPIVGDWAPTFSALGVPASPDAYGGQVWGSFIATSSINPSNWTRSYSRSAYLDPLPARSNLQVLPQAMVTRILFSNTSASGNLTATGVEYASSATAPKQTVKARKEVILAAGTVGSPQILMLSGVGPQDVLQVVNVPLLSELPGVGQHLTDHLSTQLVFKTSSQTAGSMHSSGSFTSVPGGSAAFLSFVNSATAYVNLTTLLGSNASSFQSSVASAVDSSAATLVASTDSTVVAGYKAIYNASQQFLNSPLGHIEVLLSLTGDQSVAIQVALQRPFSQGRVWINSASAFDLPSIDPWYLSHSADVTLLREGLKLARTLANTAPLSSQLTGEITPGSSVNTDDDWNAWLANTVGTEFHPIGTCAMLPLSQGGVVDTNLKVYGLANVRVIDASVFPLQFAAHLEAPVYGLAEQASDLIRAFYNAAPPSPSTTSSSTGSSSTDTSSMGTSRQGSGAMQTRQPHLAALACTLAFALGLALPFA</sequence>
<evidence type="ECO:0000256" key="2">
    <source>
        <dbReference type="ARBA" id="ARBA00010790"/>
    </source>
</evidence>
<name>A0A4Z0A4B9_9AGAM</name>
<dbReference type="Pfam" id="PF00732">
    <property type="entry name" value="GMC_oxred_N"/>
    <property type="match status" value="1"/>
</dbReference>